<evidence type="ECO:0000256" key="1">
    <source>
        <dbReference type="SAM" id="SignalP"/>
    </source>
</evidence>
<feature type="signal peptide" evidence="1">
    <location>
        <begin position="1"/>
        <end position="28"/>
    </location>
</feature>
<dbReference type="GeneID" id="37023501"/>
<dbReference type="EMBL" id="KZ819603">
    <property type="protein sequence ID" value="PWN35379.1"/>
    <property type="molecule type" value="Genomic_DNA"/>
</dbReference>
<feature type="chain" id="PRO_5016426264" evidence="1">
    <location>
        <begin position="29"/>
        <end position="98"/>
    </location>
</feature>
<keyword evidence="1" id="KW-0732">Signal</keyword>
<protein>
    <submittedName>
        <fullName evidence="2">Uncharacterized protein</fullName>
    </submittedName>
</protein>
<name>A0A316VCL8_9BASI</name>
<keyword evidence="3" id="KW-1185">Reference proteome</keyword>
<evidence type="ECO:0000313" key="2">
    <source>
        <dbReference type="EMBL" id="PWN35379.1"/>
    </source>
</evidence>
<dbReference type="Proteomes" id="UP000245771">
    <property type="component" value="Unassembled WGS sequence"/>
</dbReference>
<dbReference type="AlphaFoldDB" id="A0A316VCL8"/>
<gene>
    <name evidence="2" type="ORF">FA14DRAFT_189350</name>
</gene>
<reference evidence="2 3" key="1">
    <citation type="journal article" date="2018" name="Mol. Biol. Evol.">
        <title>Broad Genomic Sampling Reveals a Smut Pathogenic Ancestry of the Fungal Clade Ustilaginomycotina.</title>
        <authorList>
            <person name="Kijpornyongpan T."/>
            <person name="Mondo S.J."/>
            <person name="Barry K."/>
            <person name="Sandor L."/>
            <person name="Lee J."/>
            <person name="Lipzen A."/>
            <person name="Pangilinan J."/>
            <person name="LaButti K."/>
            <person name="Hainaut M."/>
            <person name="Henrissat B."/>
            <person name="Grigoriev I.V."/>
            <person name="Spatafora J.W."/>
            <person name="Aime M.C."/>
        </authorList>
    </citation>
    <scope>NUCLEOTIDE SEQUENCE [LARGE SCALE GENOMIC DNA]</scope>
    <source>
        <strain evidence="2 3">MCA 3882</strain>
    </source>
</reference>
<organism evidence="2 3">
    <name type="scientific">Meira miltonrushii</name>
    <dbReference type="NCBI Taxonomy" id="1280837"/>
    <lineage>
        <taxon>Eukaryota</taxon>
        <taxon>Fungi</taxon>
        <taxon>Dikarya</taxon>
        <taxon>Basidiomycota</taxon>
        <taxon>Ustilaginomycotina</taxon>
        <taxon>Exobasidiomycetes</taxon>
        <taxon>Exobasidiales</taxon>
        <taxon>Brachybasidiaceae</taxon>
        <taxon>Meira</taxon>
    </lineage>
</organism>
<evidence type="ECO:0000313" key="3">
    <source>
        <dbReference type="Proteomes" id="UP000245771"/>
    </source>
</evidence>
<proteinExistence type="predicted"/>
<dbReference type="InParanoid" id="A0A316VCL8"/>
<sequence>MRIRSTLNIFTMLLVVTILLSWTSTAIARPVTFDKAMGIVDQVADVIIPPMRLRKRANGIGSLPKSAQVLLQAVGKMGQLASKAKKTMTRLSSKGGRH</sequence>
<accession>A0A316VCL8</accession>
<dbReference type="RefSeq" id="XP_025355681.1">
    <property type="nucleotide sequence ID" value="XM_025501720.1"/>
</dbReference>